<organism evidence="1 2">
    <name type="scientific">Alishewanella agri BL06</name>
    <dbReference type="NCBI Taxonomy" id="1195246"/>
    <lineage>
        <taxon>Bacteria</taxon>
        <taxon>Pseudomonadati</taxon>
        <taxon>Pseudomonadota</taxon>
        <taxon>Gammaproteobacteria</taxon>
        <taxon>Alteromonadales</taxon>
        <taxon>Alteromonadaceae</taxon>
        <taxon>Alishewanella</taxon>
    </lineage>
</organism>
<sequence>MRKTWNFEVKGHSIKVVNSWLHGMKLYVDGDFKDHDRSFFAFGGEVLLSTNLGELGILEIEPRAFFTVEIDVYLASYDKRQPVFSSTKRLSLSQQRDIR</sequence>
<dbReference type="AlphaFoldDB" id="I9DT10"/>
<dbReference type="RefSeq" id="WP_008984306.1">
    <property type="nucleotide sequence ID" value="NZ_AKKU01000012.1"/>
</dbReference>
<proteinExistence type="predicted"/>
<reference evidence="1 2" key="1">
    <citation type="journal article" date="2012" name="J. Bacteriol.">
        <title>Genome Sequence of Pectin-Degrading Alishewanella agri, Isolated from Landfill Soil.</title>
        <authorList>
            <person name="Kim J."/>
            <person name="Jung J."/>
            <person name="Sung J.S."/>
            <person name="Chun J."/>
            <person name="Park W."/>
        </authorList>
    </citation>
    <scope>NUCLEOTIDE SEQUENCE [LARGE SCALE GENOMIC DNA]</scope>
    <source>
        <strain evidence="1 2">BL06</strain>
    </source>
</reference>
<dbReference type="eggNOG" id="ENOG5032VWF">
    <property type="taxonomic scope" value="Bacteria"/>
</dbReference>
<gene>
    <name evidence="1" type="ORF">AGRI_07075</name>
</gene>
<evidence type="ECO:0000313" key="2">
    <source>
        <dbReference type="Proteomes" id="UP000035062"/>
    </source>
</evidence>
<accession>I9DT10</accession>
<dbReference type="EMBL" id="AKKU01000012">
    <property type="protein sequence ID" value="EIW89230.1"/>
    <property type="molecule type" value="Genomic_DNA"/>
</dbReference>
<dbReference type="PATRIC" id="fig|1195246.3.peg.1390"/>
<protein>
    <submittedName>
        <fullName evidence="1">Uncharacterized protein</fullName>
    </submittedName>
</protein>
<keyword evidence="2" id="KW-1185">Reference proteome</keyword>
<comment type="caution">
    <text evidence="1">The sequence shown here is derived from an EMBL/GenBank/DDBJ whole genome shotgun (WGS) entry which is preliminary data.</text>
</comment>
<dbReference type="Proteomes" id="UP000035062">
    <property type="component" value="Unassembled WGS sequence"/>
</dbReference>
<name>I9DT10_9ALTE</name>
<evidence type="ECO:0000313" key="1">
    <source>
        <dbReference type="EMBL" id="EIW89230.1"/>
    </source>
</evidence>